<sequence>MEAALRSDGIRPTRLSGDGELPVRKGGDSTFLSTATADCRLQNVIFCHTTMPLNIRAKASHSKLTAAAAKSGGQNDGSSSHSRFSRSTKQGKGKQAVSSGPGSRSGLEPGSVSGGGPPPAAKLTGAQGSVSKLGPRLKVNTSTADKGSTRGSATAPGGKTMSMENIQSLSAAYATSGTMYPNERESLEPSGGYPKSTMTLGRSTSRSSSTGRSTAIRSTPNITASGMHHIPDSCGDQTVFSTGTSSLRRQSGRCTQTLDLNDRGEVSPCDLQAQLRDLQRENESLRRELDGGRDGKTGPGMNSVNFWSPDVKRDKGSRREEGVRTPALKEQCRVNQEDLQDPTEENFFRLQSEHDRQANELSLLRKTMEEMEMRIDSQKQTLGARDESIQRLLEMLQGQGQCGRGQRTGITTMAAQEADAHLENVHLREKKLKMMSRQACFYRVPPPELHRRNQLPADPAKSRTLQTVIDMKDTKISSLERNIRDLEDDVQMLKTTGLLHPDERQDELKQVEVYKSHSKFMKTKIEQLKQELNRKDSEMQALQTKLETLTNQNSDYKQHIEVLKESLSAKEQRANTLQTELFPINPSECGHEKEQAHIDMWKEEAGWDHTNLNHFQVDALRVRLEEKEQILTKKTKQLQDLSDEKSTLAGEIRDMKDMLDVKERKVNILQKKTQGLISPELIENLLEQLKDKDKQLAGLRERVQGLQTDSSNTDTALATLEEALSEKERVIENLRDLKEREDRVRLEEMDQMRRENQELKEKLAALQPSKLSQSQVTNSILIQNQRPDGEPILLLFDRNGKQKKSLHVEPKVDGFPAVNPTTPKPEETVRICPDIADRLRLLEQEVARYREESGKSQAEVERLKGALKDAEVDKSCKEKKITDLERCVFCEFTKQHTASGMPVGGELSVTTFEKGEKSAWMGGTYLIHHGFLPPSSAIIHTPCFGTAFEWISIK</sequence>
<evidence type="ECO:0000256" key="7">
    <source>
        <dbReference type="ARBA" id="ARBA00023273"/>
    </source>
</evidence>
<dbReference type="Pfam" id="PF10174">
    <property type="entry name" value="Cast"/>
    <property type="match status" value="2"/>
</dbReference>
<reference evidence="11 12" key="1">
    <citation type="journal article" date="2018" name="G3 (Bethesda)">
        <title>A High-Quality Reference Genome for the Invasive Mosquitofish Gambusia affinis Using a Chicago Library.</title>
        <authorList>
            <person name="Hoffberg S.L."/>
            <person name="Troendle N.J."/>
            <person name="Glenn T.C."/>
            <person name="Mahmud O."/>
            <person name="Louha S."/>
            <person name="Chalopin D."/>
            <person name="Bennetzen J.L."/>
            <person name="Mauricio R."/>
        </authorList>
    </citation>
    <scope>NUCLEOTIDE SEQUENCE [LARGE SCALE GENOMIC DNA]</scope>
    <source>
        <strain evidence="11">NE01/NJP1002.9</strain>
        <tissue evidence="11">Muscle</tissue>
    </source>
</reference>
<evidence type="ECO:0000256" key="2">
    <source>
        <dbReference type="ARBA" id="ARBA00022490"/>
    </source>
</evidence>
<gene>
    <name evidence="11" type="ORF">CCH79_00014801</name>
</gene>
<keyword evidence="3" id="KW-0597">Phosphoprotein</keyword>
<feature type="region of interest" description="Disordered" evidence="10">
    <location>
        <begin position="1"/>
        <end position="25"/>
    </location>
</feature>
<feature type="coiled-coil region" evidence="9">
    <location>
        <begin position="832"/>
        <end position="880"/>
    </location>
</feature>
<proteinExistence type="predicted"/>
<accession>A0A315W0H7</accession>
<evidence type="ECO:0000313" key="12">
    <source>
        <dbReference type="Proteomes" id="UP000250572"/>
    </source>
</evidence>
<protein>
    <recommendedName>
        <fullName evidence="13">ELKS/RAB6-interacting/CAST family member 2</fullName>
    </recommendedName>
</protein>
<dbReference type="GO" id="GO:0098882">
    <property type="term" value="F:structural constituent of presynaptic active zone"/>
    <property type="evidence" value="ECO:0007669"/>
    <property type="project" value="TreeGrafter"/>
</dbReference>
<feature type="compositionally biased region" description="Basic residues" evidence="10">
    <location>
        <begin position="83"/>
        <end position="92"/>
    </location>
</feature>
<dbReference type="GO" id="GO:0048788">
    <property type="term" value="C:cytoskeleton of presynaptic active zone"/>
    <property type="evidence" value="ECO:0007669"/>
    <property type="project" value="TreeGrafter"/>
</dbReference>
<evidence type="ECO:0000256" key="8">
    <source>
        <dbReference type="ARBA" id="ARBA00034106"/>
    </source>
</evidence>
<feature type="compositionally biased region" description="Low complexity" evidence="10">
    <location>
        <begin position="196"/>
        <end position="219"/>
    </location>
</feature>
<comment type="subcellular location">
    <subcellularLocation>
        <location evidence="1">Cytoplasm</location>
        <location evidence="1">Cytoskeleton</location>
    </subcellularLocation>
    <subcellularLocation>
        <location evidence="8">Presynapse</location>
    </subcellularLocation>
</comment>
<dbReference type="PANTHER" id="PTHR18861">
    <property type="entry name" value="ELKS/RAB6-INTERACTING/CAST PROTEIN"/>
    <property type="match status" value="1"/>
</dbReference>
<feature type="coiled-coil region" evidence="9">
    <location>
        <begin position="617"/>
        <end position="769"/>
    </location>
</feature>
<dbReference type="GO" id="GO:0007274">
    <property type="term" value="P:neuromuscular synaptic transmission"/>
    <property type="evidence" value="ECO:0007669"/>
    <property type="project" value="TreeGrafter"/>
</dbReference>
<evidence type="ECO:0000256" key="6">
    <source>
        <dbReference type="ARBA" id="ARBA00023212"/>
    </source>
</evidence>
<comment type="caution">
    <text evidence="11">The sequence shown here is derived from an EMBL/GenBank/DDBJ whole genome shotgun (WGS) entry which is preliminary data.</text>
</comment>
<keyword evidence="4" id="KW-0770">Synapse</keyword>
<keyword evidence="12" id="KW-1185">Reference proteome</keyword>
<evidence type="ECO:0008006" key="13">
    <source>
        <dbReference type="Google" id="ProtNLM"/>
    </source>
</evidence>
<feature type="compositionally biased region" description="Basic and acidic residues" evidence="10">
    <location>
        <begin position="280"/>
        <end position="296"/>
    </location>
</feature>
<feature type="region of interest" description="Disordered" evidence="10">
    <location>
        <begin position="280"/>
        <end position="325"/>
    </location>
</feature>
<dbReference type="Proteomes" id="UP000250572">
    <property type="component" value="Unassembled WGS sequence"/>
</dbReference>
<evidence type="ECO:0000256" key="4">
    <source>
        <dbReference type="ARBA" id="ARBA00023018"/>
    </source>
</evidence>
<dbReference type="GO" id="GO:0030424">
    <property type="term" value="C:axon"/>
    <property type="evidence" value="ECO:0007669"/>
    <property type="project" value="UniProtKB-SubCell"/>
</dbReference>
<evidence type="ECO:0000256" key="1">
    <source>
        <dbReference type="ARBA" id="ARBA00004245"/>
    </source>
</evidence>
<feature type="coiled-coil region" evidence="9">
    <location>
        <begin position="469"/>
        <end position="580"/>
    </location>
</feature>
<dbReference type="EMBL" id="NHOQ01000749">
    <property type="protein sequence ID" value="PWA28732.1"/>
    <property type="molecule type" value="Genomic_DNA"/>
</dbReference>
<evidence type="ECO:0000256" key="3">
    <source>
        <dbReference type="ARBA" id="ARBA00022553"/>
    </source>
</evidence>
<dbReference type="GO" id="GO:0048167">
    <property type="term" value="P:regulation of synaptic plasticity"/>
    <property type="evidence" value="ECO:0007669"/>
    <property type="project" value="TreeGrafter"/>
</dbReference>
<dbReference type="PANTHER" id="PTHR18861:SF3">
    <property type="entry name" value="ERC PROTEIN 2"/>
    <property type="match status" value="1"/>
</dbReference>
<keyword evidence="6" id="KW-0206">Cytoskeleton</keyword>
<evidence type="ECO:0000256" key="9">
    <source>
        <dbReference type="SAM" id="Coils"/>
    </source>
</evidence>
<dbReference type="Gene3D" id="1.10.287.1490">
    <property type="match status" value="1"/>
</dbReference>
<organism evidence="11 12">
    <name type="scientific">Gambusia affinis</name>
    <name type="common">Western mosquitofish</name>
    <name type="synonym">Heterandria affinis</name>
    <dbReference type="NCBI Taxonomy" id="33528"/>
    <lineage>
        <taxon>Eukaryota</taxon>
        <taxon>Metazoa</taxon>
        <taxon>Chordata</taxon>
        <taxon>Craniata</taxon>
        <taxon>Vertebrata</taxon>
        <taxon>Euteleostomi</taxon>
        <taxon>Actinopterygii</taxon>
        <taxon>Neopterygii</taxon>
        <taxon>Teleostei</taxon>
        <taxon>Neoteleostei</taxon>
        <taxon>Acanthomorphata</taxon>
        <taxon>Ovalentaria</taxon>
        <taxon>Atherinomorphae</taxon>
        <taxon>Cyprinodontiformes</taxon>
        <taxon>Poeciliidae</taxon>
        <taxon>Poeciliinae</taxon>
        <taxon>Gambusia</taxon>
    </lineage>
</organism>
<feature type="region of interest" description="Disordered" evidence="10">
    <location>
        <begin position="181"/>
        <end position="224"/>
    </location>
</feature>
<feature type="region of interest" description="Disordered" evidence="10">
    <location>
        <begin position="66"/>
        <end position="162"/>
    </location>
</feature>
<evidence type="ECO:0000256" key="5">
    <source>
        <dbReference type="ARBA" id="ARBA00023054"/>
    </source>
</evidence>
<keyword evidence="2" id="KW-0963">Cytoplasm</keyword>
<evidence type="ECO:0000256" key="10">
    <source>
        <dbReference type="SAM" id="MobiDB-lite"/>
    </source>
</evidence>
<dbReference type="InterPro" id="IPR019323">
    <property type="entry name" value="ELKS/CAST"/>
</dbReference>
<keyword evidence="5 9" id="KW-0175">Coiled coil</keyword>
<evidence type="ECO:0000313" key="11">
    <source>
        <dbReference type="EMBL" id="PWA28732.1"/>
    </source>
</evidence>
<keyword evidence="7" id="KW-0966">Cell projection</keyword>
<feature type="coiled-coil region" evidence="9">
    <location>
        <begin position="354"/>
        <end position="381"/>
    </location>
</feature>
<feature type="compositionally biased region" description="Polar residues" evidence="10">
    <location>
        <begin position="139"/>
        <end position="152"/>
    </location>
</feature>
<dbReference type="AlphaFoldDB" id="A0A315W0H7"/>
<feature type="compositionally biased region" description="Basic and acidic residues" evidence="10">
    <location>
        <begin position="310"/>
        <end position="323"/>
    </location>
</feature>
<name>A0A315W0H7_GAMAF</name>